<dbReference type="Proteomes" id="UP001139981">
    <property type="component" value="Unassembled WGS sequence"/>
</dbReference>
<organism evidence="1 2">
    <name type="scientific">Coemansia aciculifera</name>
    <dbReference type="NCBI Taxonomy" id="417176"/>
    <lineage>
        <taxon>Eukaryota</taxon>
        <taxon>Fungi</taxon>
        <taxon>Fungi incertae sedis</taxon>
        <taxon>Zoopagomycota</taxon>
        <taxon>Kickxellomycotina</taxon>
        <taxon>Kickxellomycetes</taxon>
        <taxon>Kickxellales</taxon>
        <taxon>Kickxellaceae</taxon>
        <taxon>Coemansia</taxon>
    </lineage>
</organism>
<proteinExistence type="predicted"/>
<protein>
    <submittedName>
        <fullName evidence="1">Uncharacterized protein</fullName>
    </submittedName>
</protein>
<keyword evidence="2" id="KW-1185">Reference proteome</keyword>
<gene>
    <name evidence="1" type="ORF">IWW38_006430</name>
</gene>
<comment type="caution">
    <text evidence="1">The sequence shown here is derived from an EMBL/GenBank/DDBJ whole genome shotgun (WGS) entry which is preliminary data.</text>
</comment>
<feature type="non-terminal residue" evidence="1">
    <location>
        <position position="1"/>
    </location>
</feature>
<accession>A0ACC1LSB7</accession>
<sequence>NIPGITLTRRPESKDQFVISYDFEDGGVQDRSGNGYNGKLNNGAKVVDAGEGHGKAVQLSPGSYISTPLESISYPYAVGIWVKPSGKQAANAVILESGDGKLLISNGTSPTVTFEQDGNQYNTQIILPADTWSHIAFSADGDKTSVFYNMKRWAIVNYFNPRWDMLRNETMVVTAPIRNIGSANGNSINGLVDGFFVLDRATYGGEMAFLGKHYANALP</sequence>
<dbReference type="EMBL" id="JANBVB010003658">
    <property type="protein sequence ID" value="KAJ2878007.1"/>
    <property type="molecule type" value="Genomic_DNA"/>
</dbReference>
<name>A0ACC1LSB7_9FUNG</name>
<evidence type="ECO:0000313" key="1">
    <source>
        <dbReference type="EMBL" id="KAJ2878007.1"/>
    </source>
</evidence>
<evidence type="ECO:0000313" key="2">
    <source>
        <dbReference type="Proteomes" id="UP001139981"/>
    </source>
</evidence>
<reference evidence="1" key="1">
    <citation type="submission" date="2022-07" db="EMBL/GenBank/DDBJ databases">
        <title>Phylogenomic reconstructions and comparative analyses of Kickxellomycotina fungi.</title>
        <authorList>
            <person name="Reynolds N.K."/>
            <person name="Stajich J.E."/>
            <person name="Barry K."/>
            <person name="Grigoriev I.V."/>
            <person name="Crous P."/>
            <person name="Smith M.E."/>
        </authorList>
    </citation>
    <scope>NUCLEOTIDE SEQUENCE</scope>
    <source>
        <strain evidence="1">CBS 190363</strain>
    </source>
</reference>